<dbReference type="InterPro" id="IPR000467">
    <property type="entry name" value="G_patch_dom"/>
</dbReference>
<sequence length="471" mass="54910">MAAPKPGGFKMSLGALKAKPGLKASPAQKDNKKPKALLDDDEPDDAVKQQEITGWDAAEGGAVDANGKKEKEQLRVIPVPPNRDWRAAARRKHLAKAPHQQAQNETVDEKQIEEPKYQYGLTVMKKDDAQEDGSAESDTPEPMEVEQDNLTEQERLEKKALEALITGKSTDNDLVIPVQTEEEAFQHDLQNAPEAPTLEAYEATPIEGFGAALLRGMGWKDGEGIGKNGTFVKPKEIKRRPALLGIGAKEDAAVGIELGEWGGGKGKGKGKKVAQSYNPVTLRNKHTGEIITEEELKAKLENQKLVEEEKASKPKSKYDDDSEDERRREKRRDKRDDRDRDRRREDNYDSEQRRDKDRRREKDDYYDSDRRRDKRKERTRDDDDHHHHHDSERRREKRRDRSRSPDDRKDKRRDRNRYRSRSRDSKSKSDRRDRSRSRDSDDRRRRRRERDYEDDERYERKKKYRDDGYYK</sequence>
<evidence type="ECO:0000256" key="5">
    <source>
        <dbReference type="SAM" id="MobiDB-lite"/>
    </source>
</evidence>
<dbReference type="GO" id="GO:0000398">
    <property type="term" value="P:mRNA splicing, via spliceosome"/>
    <property type="evidence" value="ECO:0007669"/>
    <property type="project" value="UniProtKB-UniRule"/>
</dbReference>
<feature type="compositionally biased region" description="Basic and acidic residues" evidence="5">
    <location>
        <begin position="294"/>
        <end position="327"/>
    </location>
</feature>
<feature type="region of interest" description="Disordered" evidence="5">
    <location>
        <begin position="1"/>
        <end position="113"/>
    </location>
</feature>
<keyword evidence="4" id="KW-0507">mRNA processing</keyword>
<reference evidence="7" key="1">
    <citation type="submission" date="2019-11" db="EMBL/GenBank/DDBJ databases">
        <title>Bipolaris sorokiniana Genome sequencing.</title>
        <authorList>
            <person name="Wang H."/>
        </authorList>
    </citation>
    <scope>NUCLEOTIDE SEQUENCE</scope>
</reference>
<dbReference type="Proteomes" id="UP000624244">
    <property type="component" value="Unassembled WGS sequence"/>
</dbReference>
<comment type="subcellular location">
    <subcellularLocation>
        <location evidence="1 4">Nucleus</location>
    </subcellularLocation>
</comment>
<evidence type="ECO:0000256" key="3">
    <source>
        <dbReference type="ARBA" id="ARBA00023242"/>
    </source>
</evidence>
<dbReference type="PROSITE" id="PS50174">
    <property type="entry name" value="G_PATCH"/>
    <property type="match status" value="1"/>
</dbReference>
<feature type="region of interest" description="Disordered" evidence="5">
    <location>
        <begin position="283"/>
        <end position="471"/>
    </location>
</feature>
<feature type="region of interest" description="Disordered" evidence="5">
    <location>
        <begin position="125"/>
        <end position="154"/>
    </location>
</feature>
<evidence type="ECO:0000256" key="4">
    <source>
        <dbReference type="RuleBase" id="RU369096"/>
    </source>
</evidence>
<evidence type="ECO:0000313" key="7">
    <source>
        <dbReference type="EMBL" id="KAF5850229.1"/>
    </source>
</evidence>
<evidence type="ECO:0000313" key="8">
    <source>
        <dbReference type="Proteomes" id="UP000624244"/>
    </source>
</evidence>
<comment type="function">
    <text evidence="4">Involved in spliceosome maturation and the first step of pre-mRNA splicing.</text>
</comment>
<dbReference type="GO" id="GO:0003676">
    <property type="term" value="F:nucleic acid binding"/>
    <property type="evidence" value="ECO:0007669"/>
    <property type="project" value="InterPro"/>
</dbReference>
<feature type="compositionally biased region" description="Acidic residues" evidence="5">
    <location>
        <begin position="129"/>
        <end position="151"/>
    </location>
</feature>
<dbReference type="GO" id="GO:0005681">
    <property type="term" value="C:spliceosomal complex"/>
    <property type="evidence" value="ECO:0007669"/>
    <property type="project" value="UniProtKB-UniRule"/>
</dbReference>
<dbReference type="EMBL" id="WNKQ01000007">
    <property type="protein sequence ID" value="KAF5850229.1"/>
    <property type="molecule type" value="Genomic_DNA"/>
</dbReference>
<dbReference type="PANTHER" id="PTHR15818">
    <property type="entry name" value="G PATCH AND KOW-CONTAINING"/>
    <property type="match status" value="1"/>
</dbReference>
<gene>
    <name evidence="7" type="ORF">GGP41_002466</name>
</gene>
<dbReference type="InterPro" id="IPR026822">
    <property type="entry name" value="Spp2/MOS2_G-patch"/>
</dbReference>
<proteinExistence type="inferred from homology"/>
<feature type="compositionally biased region" description="Basic and acidic residues" evidence="5">
    <location>
        <begin position="421"/>
        <end position="443"/>
    </location>
</feature>
<feature type="compositionally biased region" description="Basic and acidic residues" evidence="5">
    <location>
        <begin position="29"/>
        <end position="38"/>
    </location>
</feature>
<evidence type="ECO:0000256" key="2">
    <source>
        <dbReference type="ARBA" id="ARBA00008576"/>
    </source>
</evidence>
<name>A0A8H6DWA7_COCSA</name>
<dbReference type="AlphaFoldDB" id="A0A8H6DWA7"/>
<protein>
    <recommendedName>
        <fullName evidence="4">Pre-mRNA-splicing factor</fullName>
    </recommendedName>
</protein>
<comment type="similarity">
    <text evidence="2 4">Belongs to the SPP2 family.</text>
</comment>
<keyword evidence="4" id="KW-0508">mRNA splicing</keyword>
<feature type="compositionally biased region" description="Basic and acidic residues" evidence="5">
    <location>
        <begin position="334"/>
        <end position="394"/>
    </location>
</feature>
<dbReference type="PANTHER" id="PTHR15818:SF2">
    <property type="entry name" value="G-PATCH DOMAIN AND KOW MOTIFS-CONTAINING PROTEIN"/>
    <property type="match status" value="1"/>
</dbReference>
<evidence type="ECO:0000256" key="1">
    <source>
        <dbReference type="ARBA" id="ARBA00004123"/>
    </source>
</evidence>
<keyword evidence="3 4" id="KW-0539">Nucleus</keyword>
<accession>A0A8H6DWA7</accession>
<keyword evidence="4" id="KW-0747">Spliceosome</keyword>
<feature type="domain" description="G-patch" evidence="6">
    <location>
        <begin position="206"/>
        <end position="272"/>
    </location>
</feature>
<evidence type="ECO:0000259" key="6">
    <source>
        <dbReference type="PROSITE" id="PS50174"/>
    </source>
</evidence>
<comment type="caution">
    <text evidence="7">The sequence shown here is derived from an EMBL/GenBank/DDBJ whole genome shotgun (WGS) entry which is preliminary data.</text>
</comment>
<organism evidence="7 8">
    <name type="scientific">Cochliobolus sativus</name>
    <name type="common">Common root rot and spot blotch fungus</name>
    <name type="synonym">Bipolaris sorokiniana</name>
    <dbReference type="NCBI Taxonomy" id="45130"/>
    <lineage>
        <taxon>Eukaryota</taxon>
        <taxon>Fungi</taxon>
        <taxon>Dikarya</taxon>
        <taxon>Ascomycota</taxon>
        <taxon>Pezizomycotina</taxon>
        <taxon>Dothideomycetes</taxon>
        <taxon>Pleosporomycetidae</taxon>
        <taxon>Pleosporales</taxon>
        <taxon>Pleosporineae</taxon>
        <taxon>Pleosporaceae</taxon>
        <taxon>Bipolaris</taxon>
    </lineage>
</organism>
<dbReference type="InterPro" id="IPR045166">
    <property type="entry name" value="Spp2-like"/>
</dbReference>
<feature type="compositionally biased region" description="Basic residues" evidence="5">
    <location>
        <begin position="410"/>
        <end position="420"/>
    </location>
</feature>
<dbReference type="SMART" id="SM00443">
    <property type="entry name" value="G_patch"/>
    <property type="match status" value="1"/>
</dbReference>
<dbReference type="Pfam" id="PF12656">
    <property type="entry name" value="G-patch_2"/>
    <property type="match status" value="1"/>
</dbReference>